<keyword evidence="6" id="KW-1185">Reference proteome</keyword>
<dbReference type="Pfam" id="PF10181">
    <property type="entry name" value="PIG-H"/>
    <property type="match status" value="1"/>
</dbReference>
<feature type="transmembrane region" description="Helical" evidence="3">
    <location>
        <begin position="67"/>
        <end position="87"/>
    </location>
</feature>
<sequence length="187" mass="21260">MKNQRRELNGLSIHGQNLKVSFKGDGVLTSSIEIERSRQTPSGVFFLVFFLSSIVGTVALLQELLSLTSLVVWTFVVIAIVLLKLYCWDIHKESVLIVKDLGIQYTKSCVLGLQTSQFIEHHKIVDVLINEVITMHQVVCYLTLLISEGKQNQRRRKHELLPLFMATVPNLVTIKSIYHGMQKILET</sequence>
<keyword evidence="3" id="KW-0812">Transmembrane</keyword>
<keyword evidence="3" id="KW-0472">Membrane</keyword>
<comment type="pathway">
    <text evidence="1">Glycolipid biosynthesis; glycosylphosphatidylinositol-anchor biosynthesis.</text>
</comment>
<dbReference type="InterPro" id="IPR044215">
    <property type="entry name" value="PIG-H"/>
</dbReference>
<protein>
    <recommendedName>
        <fullName evidence="4">Phosphatidylinositol N-acetylglucosaminyltransferase subunit H conserved domain-containing protein</fullName>
    </recommendedName>
</protein>
<dbReference type="AlphaFoldDB" id="A0AAU9W3Y1"/>
<evidence type="ECO:0000313" key="5">
    <source>
        <dbReference type="EMBL" id="CAH3043278.1"/>
    </source>
</evidence>
<evidence type="ECO:0000256" key="1">
    <source>
        <dbReference type="ARBA" id="ARBA00004687"/>
    </source>
</evidence>
<comment type="caution">
    <text evidence="5">The sequence shown here is derived from an EMBL/GenBank/DDBJ whole genome shotgun (WGS) entry which is preliminary data.</text>
</comment>
<evidence type="ECO:0000256" key="2">
    <source>
        <dbReference type="ARBA" id="ARBA00009610"/>
    </source>
</evidence>
<evidence type="ECO:0000256" key="3">
    <source>
        <dbReference type="SAM" id="Phobius"/>
    </source>
</evidence>
<dbReference type="Proteomes" id="UP001159428">
    <property type="component" value="Unassembled WGS sequence"/>
</dbReference>
<organism evidence="5 6">
    <name type="scientific">Pocillopora meandrina</name>
    <dbReference type="NCBI Taxonomy" id="46732"/>
    <lineage>
        <taxon>Eukaryota</taxon>
        <taxon>Metazoa</taxon>
        <taxon>Cnidaria</taxon>
        <taxon>Anthozoa</taxon>
        <taxon>Hexacorallia</taxon>
        <taxon>Scleractinia</taxon>
        <taxon>Astrocoeniina</taxon>
        <taxon>Pocilloporidae</taxon>
        <taxon>Pocillopora</taxon>
    </lineage>
</organism>
<gene>
    <name evidence="5" type="ORF">PMEA_00031301</name>
</gene>
<evidence type="ECO:0000259" key="4">
    <source>
        <dbReference type="Pfam" id="PF10181"/>
    </source>
</evidence>
<evidence type="ECO:0000313" key="6">
    <source>
        <dbReference type="Proteomes" id="UP001159428"/>
    </source>
</evidence>
<accession>A0AAU9W3Y1</accession>
<dbReference type="GO" id="GO:0006506">
    <property type="term" value="P:GPI anchor biosynthetic process"/>
    <property type="evidence" value="ECO:0007669"/>
    <property type="project" value="InterPro"/>
</dbReference>
<keyword evidence="3" id="KW-1133">Transmembrane helix</keyword>
<feature type="transmembrane region" description="Helical" evidence="3">
    <location>
        <begin position="44"/>
        <end position="61"/>
    </location>
</feature>
<comment type="similarity">
    <text evidence="2">Belongs to the PIGH family.</text>
</comment>
<feature type="transmembrane region" description="Helical" evidence="3">
    <location>
        <begin position="160"/>
        <end position="178"/>
    </location>
</feature>
<dbReference type="PANTHER" id="PTHR15231">
    <property type="entry name" value="PHOSPHATIDYLINOSITOL N-ACETYLGLUCOSAMINYLTRANSFERASE SUBUNIT H"/>
    <property type="match status" value="1"/>
</dbReference>
<dbReference type="EMBL" id="CALNXJ010000007">
    <property type="protein sequence ID" value="CAH3043278.1"/>
    <property type="molecule type" value="Genomic_DNA"/>
</dbReference>
<dbReference type="PANTHER" id="PTHR15231:SF1">
    <property type="entry name" value="PHOSPHATIDYLINOSITOL N-ACETYLGLUCOSAMINYLTRANSFERASE SUBUNIT H"/>
    <property type="match status" value="1"/>
</dbReference>
<feature type="domain" description="Phosphatidylinositol N-acetylglucosaminyltransferase subunit H conserved" evidence="4">
    <location>
        <begin position="94"/>
        <end position="151"/>
    </location>
</feature>
<proteinExistence type="inferred from homology"/>
<dbReference type="InterPro" id="IPR019328">
    <property type="entry name" value="PIGH-H_dom"/>
</dbReference>
<name>A0AAU9W3Y1_9CNID</name>
<dbReference type="GO" id="GO:0000506">
    <property type="term" value="C:glycosylphosphatidylinositol-N-acetylglucosaminyltransferase (GPI-GnT) complex"/>
    <property type="evidence" value="ECO:0007669"/>
    <property type="project" value="InterPro"/>
</dbReference>
<reference evidence="5 6" key="1">
    <citation type="submission" date="2022-05" db="EMBL/GenBank/DDBJ databases">
        <authorList>
            <consortium name="Genoscope - CEA"/>
            <person name="William W."/>
        </authorList>
    </citation>
    <scope>NUCLEOTIDE SEQUENCE [LARGE SCALE GENOMIC DNA]</scope>
</reference>